<evidence type="ECO:0000259" key="11">
    <source>
        <dbReference type="Pfam" id="PF07715"/>
    </source>
</evidence>
<keyword evidence="4 8" id="KW-0812">Transmembrane</keyword>
<reference evidence="13" key="1">
    <citation type="submission" date="2017-01" db="EMBL/GenBank/DDBJ databases">
        <authorList>
            <person name="Varghese N."/>
            <person name="Submissions S."/>
        </authorList>
    </citation>
    <scope>NUCLEOTIDE SEQUENCE [LARGE SCALE GENOMIC DNA]</scope>
    <source>
        <strain evidence="13">DSM 21054</strain>
    </source>
</reference>
<dbReference type="Proteomes" id="UP000186917">
    <property type="component" value="Unassembled WGS sequence"/>
</dbReference>
<dbReference type="InterPro" id="IPR023996">
    <property type="entry name" value="TonB-dep_OMP_SusC/RagA"/>
</dbReference>
<keyword evidence="13" id="KW-1185">Reference proteome</keyword>
<evidence type="ECO:0000313" key="12">
    <source>
        <dbReference type="EMBL" id="SIT05296.1"/>
    </source>
</evidence>
<dbReference type="InterPro" id="IPR023997">
    <property type="entry name" value="TonB-dep_OMP_SusC/RagA_CS"/>
</dbReference>
<dbReference type="AlphaFoldDB" id="A0A173MK26"/>
<dbReference type="PROSITE" id="PS52016">
    <property type="entry name" value="TONB_DEPENDENT_REC_3"/>
    <property type="match status" value="1"/>
</dbReference>
<evidence type="ECO:0000256" key="1">
    <source>
        <dbReference type="ARBA" id="ARBA00004571"/>
    </source>
</evidence>
<dbReference type="Pfam" id="PF00593">
    <property type="entry name" value="TonB_dep_Rec_b-barrel"/>
    <property type="match status" value="1"/>
</dbReference>
<keyword evidence="3 8" id="KW-1134">Transmembrane beta strand</keyword>
<dbReference type="InterPro" id="IPR037066">
    <property type="entry name" value="Plug_dom_sf"/>
</dbReference>
<dbReference type="SUPFAM" id="SSF49464">
    <property type="entry name" value="Carboxypeptidase regulatory domain-like"/>
    <property type="match status" value="1"/>
</dbReference>
<dbReference type="RefSeq" id="WP_076378874.1">
    <property type="nucleotide sequence ID" value="NZ_AP017422.1"/>
</dbReference>
<dbReference type="InterPro" id="IPR012910">
    <property type="entry name" value="Plug_dom"/>
</dbReference>
<evidence type="ECO:0000256" key="7">
    <source>
        <dbReference type="ARBA" id="ARBA00023237"/>
    </source>
</evidence>
<feature type="domain" description="TonB-dependent receptor plug" evidence="11">
    <location>
        <begin position="133"/>
        <end position="241"/>
    </location>
</feature>
<evidence type="ECO:0000256" key="6">
    <source>
        <dbReference type="ARBA" id="ARBA00023136"/>
    </source>
</evidence>
<dbReference type="InterPro" id="IPR039426">
    <property type="entry name" value="TonB-dep_rcpt-like"/>
</dbReference>
<dbReference type="Pfam" id="PF07715">
    <property type="entry name" value="Plug"/>
    <property type="match status" value="1"/>
</dbReference>
<keyword evidence="7 8" id="KW-0998">Cell outer membrane</keyword>
<dbReference type="STRING" id="477680.SAMN05421788_103172"/>
<comment type="subcellular location">
    <subcellularLocation>
        <location evidence="1 8">Cell outer membrane</location>
        <topology evidence="1 8">Multi-pass membrane protein</topology>
    </subcellularLocation>
</comment>
<protein>
    <submittedName>
        <fullName evidence="12">Iron complex outermembrane recepter protein</fullName>
    </submittedName>
</protein>
<gene>
    <name evidence="12" type="ORF">SAMN05421788_103172</name>
</gene>
<sequence length="1002" mass="110583">MTTTGKQSFLRQALFICLLLMLQLNVFAQSGSLKGLIRNEKGDPIASANVSLTNAATKFKQRVTTDSTGMFRFAQVPAGSGYTIEVSHIGYATQTLPNYTLKEGEPVAVSIKMKENNGALNEIVIVGYGSRSKSEITGSITSVKREDFNQGVYSSPLQLLQGKVAGLNITKSGNPNENPTVVLRGPSSFRPGNDAYEPFYVIDGVPGANINTIAPDDIESIDVLKDASSTSIYGARAANGVIIITSRKVRKGQSRLSYSSYIGIEKISHTLKMADANQLRNYVESNGDKFDAVNNDSVSNTNWQKEISRTGLSHNHNVSFNGSNQHSSYGVSVNYLNNEGIIKGSSMNRFVVRANVEHRAFNDRLRLSLNVTNSRTNGDLIPSQVYNNMMTYLPTVAVKQADGSYTEDRSRTVGTGGYYNPVALIANNTIQNKINLSIINGVINANILPGLDFTTSIAFQNQQQDTNQYYNRYSMLDQIHTGFASRSTTSSSKKIWESYATYNTSFNRHNIKLLGGYSWQEDRDGDGFYNSNYNFASDDYLWYNLGLGTGNLATYSNTAMSVLRLISFYGRAGYDFDGKYLFQATLRRDGSSAFGTNQQWGYFPAVSAGWNIHREDFMRDVHFINALKLRVGYGVSGNSSGFNAFTAKSLYGSGTSYFYYGGQWINNLTQIQSQNPDLKWERTATYNAGIDFSILNNKISGSLDVYQKETSDLIGTYAVPTSIYPSGYLTANVGKMRNRGIELALNATPIKNGKFSWTTSVTLAHNVNVIQAISNDQLHQAQIYTANNVAGRGQTGASGYQIIVPGQALGTFYTLQYAGKDANGQSTFYGNDGTASKDSTLNGNFAVYQHGSAQPKLLYGWNNTFRYGHFDLNFFLRGVMGNKILNATRADMNAPIYAKLTNVLASTTTEENYKDATAHFISDRYIESGSFLRLDNATLGYTFTTRQNYNLRLFVSGNNLFIITKYKGVDPEVNMAGQTPGIDYRNFYPKTRSFQLGVNVVF</sequence>
<dbReference type="InterPro" id="IPR036942">
    <property type="entry name" value="Beta-barrel_TonB_sf"/>
</dbReference>
<accession>A0A173MK26</accession>
<keyword evidence="5 9" id="KW-0798">TonB box</keyword>
<dbReference type="NCBIfam" id="TIGR04057">
    <property type="entry name" value="SusC_RagA_signa"/>
    <property type="match status" value="1"/>
</dbReference>
<dbReference type="GO" id="GO:0009279">
    <property type="term" value="C:cell outer membrane"/>
    <property type="evidence" value="ECO:0007669"/>
    <property type="project" value="UniProtKB-SubCell"/>
</dbReference>
<dbReference type="Gene3D" id="2.170.130.10">
    <property type="entry name" value="TonB-dependent receptor, plug domain"/>
    <property type="match status" value="1"/>
</dbReference>
<evidence type="ECO:0000256" key="9">
    <source>
        <dbReference type="RuleBase" id="RU003357"/>
    </source>
</evidence>
<evidence type="ECO:0000256" key="8">
    <source>
        <dbReference type="PROSITE-ProRule" id="PRU01360"/>
    </source>
</evidence>
<name>A0A173MK26_9BACT</name>
<evidence type="ECO:0000256" key="5">
    <source>
        <dbReference type="ARBA" id="ARBA00023077"/>
    </source>
</evidence>
<keyword evidence="6 8" id="KW-0472">Membrane</keyword>
<dbReference type="NCBIfam" id="TIGR04056">
    <property type="entry name" value="OMP_RagA_SusC"/>
    <property type="match status" value="1"/>
</dbReference>
<evidence type="ECO:0000256" key="2">
    <source>
        <dbReference type="ARBA" id="ARBA00022448"/>
    </source>
</evidence>
<evidence type="ECO:0000256" key="4">
    <source>
        <dbReference type="ARBA" id="ARBA00022692"/>
    </source>
</evidence>
<feature type="domain" description="TonB-dependent receptor-like beta-barrel" evidence="10">
    <location>
        <begin position="440"/>
        <end position="960"/>
    </location>
</feature>
<dbReference type="Gene3D" id="2.60.40.1120">
    <property type="entry name" value="Carboxypeptidase-like, regulatory domain"/>
    <property type="match status" value="1"/>
</dbReference>
<comment type="similarity">
    <text evidence="8 9">Belongs to the TonB-dependent receptor family.</text>
</comment>
<dbReference type="OrthoDB" id="9768177at2"/>
<proteinExistence type="inferred from homology"/>
<evidence type="ECO:0000259" key="10">
    <source>
        <dbReference type="Pfam" id="PF00593"/>
    </source>
</evidence>
<dbReference type="Pfam" id="PF13620">
    <property type="entry name" value="CarboxypepD_reg"/>
    <property type="match status" value="1"/>
</dbReference>
<dbReference type="SUPFAM" id="SSF56935">
    <property type="entry name" value="Porins"/>
    <property type="match status" value="1"/>
</dbReference>
<evidence type="ECO:0000256" key="3">
    <source>
        <dbReference type="ARBA" id="ARBA00022452"/>
    </source>
</evidence>
<organism evidence="12 13">
    <name type="scientific">Filimonas lacunae</name>
    <dbReference type="NCBI Taxonomy" id="477680"/>
    <lineage>
        <taxon>Bacteria</taxon>
        <taxon>Pseudomonadati</taxon>
        <taxon>Bacteroidota</taxon>
        <taxon>Chitinophagia</taxon>
        <taxon>Chitinophagales</taxon>
        <taxon>Chitinophagaceae</taxon>
        <taxon>Filimonas</taxon>
    </lineage>
</organism>
<dbReference type="Gene3D" id="2.40.170.20">
    <property type="entry name" value="TonB-dependent receptor, beta-barrel domain"/>
    <property type="match status" value="1"/>
</dbReference>
<keyword evidence="2 8" id="KW-0813">Transport</keyword>
<dbReference type="InterPro" id="IPR008969">
    <property type="entry name" value="CarboxyPept-like_regulatory"/>
</dbReference>
<dbReference type="EMBL" id="FTOR01000003">
    <property type="protein sequence ID" value="SIT05296.1"/>
    <property type="molecule type" value="Genomic_DNA"/>
</dbReference>
<dbReference type="InterPro" id="IPR000531">
    <property type="entry name" value="Beta-barrel_TonB"/>
</dbReference>
<evidence type="ECO:0000313" key="13">
    <source>
        <dbReference type="Proteomes" id="UP000186917"/>
    </source>
</evidence>
<dbReference type="KEGG" id="fln:FLA_3858"/>